<name>A0AB39U5B9_9BIFI</name>
<gene>
    <name evidence="2" type="ORF">QN215_07165</name>
</gene>
<feature type="transmembrane region" description="Helical" evidence="1">
    <location>
        <begin position="30"/>
        <end position="52"/>
    </location>
</feature>
<reference evidence="2" key="1">
    <citation type="submission" date="2023-07" db="EMBL/GenBank/DDBJ databases">
        <title>Bifidobacterium aquikefiriaerophilum sp. nov. and Bifidobacterium eccum sp. nov., isolated from water kefir.</title>
        <authorList>
            <person name="Breselge S."/>
            <person name="Bellassi P."/>
            <person name="Barcenilla C."/>
            <person name="Alvarez-Ordonez A."/>
            <person name="Morelli L."/>
            <person name="Cotter P.D."/>
        </authorList>
    </citation>
    <scope>NUCLEOTIDE SEQUENCE</scope>
    <source>
        <strain evidence="2">WK041_4_12</strain>
    </source>
</reference>
<dbReference type="RefSeq" id="WP_369343643.1">
    <property type="nucleotide sequence ID" value="NZ_CP129674.1"/>
</dbReference>
<feature type="transmembrane region" description="Helical" evidence="1">
    <location>
        <begin position="270"/>
        <end position="287"/>
    </location>
</feature>
<feature type="transmembrane region" description="Helical" evidence="1">
    <location>
        <begin position="100"/>
        <end position="122"/>
    </location>
</feature>
<feature type="transmembrane region" description="Helical" evidence="1">
    <location>
        <begin position="129"/>
        <end position="152"/>
    </location>
</feature>
<keyword evidence="1" id="KW-0812">Transmembrane</keyword>
<dbReference type="AlphaFoldDB" id="A0AB39U5B9"/>
<dbReference type="KEGG" id="baqk:QN215_07165"/>
<organism evidence="2">
    <name type="scientific">Bifidobacterium aquikefiricola</name>
    <dbReference type="NCBI Taxonomy" id="3059038"/>
    <lineage>
        <taxon>Bacteria</taxon>
        <taxon>Bacillati</taxon>
        <taxon>Actinomycetota</taxon>
        <taxon>Actinomycetes</taxon>
        <taxon>Bifidobacteriales</taxon>
        <taxon>Bifidobacteriaceae</taxon>
        <taxon>Bifidobacterium</taxon>
    </lineage>
</organism>
<keyword evidence="1" id="KW-0472">Membrane</keyword>
<evidence type="ECO:0000313" key="2">
    <source>
        <dbReference type="EMBL" id="XDS44047.1"/>
    </source>
</evidence>
<feature type="transmembrane region" description="Helical" evidence="1">
    <location>
        <begin position="337"/>
        <end position="358"/>
    </location>
</feature>
<feature type="transmembrane region" description="Helical" evidence="1">
    <location>
        <begin position="389"/>
        <end position="410"/>
    </location>
</feature>
<feature type="transmembrane region" description="Helical" evidence="1">
    <location>
        <begin position="177"/>
        <end position="201"/>
    </location>
</feature>
<accession>A0AB39U5B9</accession>
<protein>
    <recommendedName>
        <fullName evidence="3">EpsG family protein</fullName>
    </recommendedName>
</protein>
<proteinExistence type="predicted"/>
<keyword evidence="1" id="KW-1133">Transmembrane helix</keyword>
<dbReference type="EMBL" id="CP129674">
    <property type="protein sequence ID" value="XDS44047.1"/>
    <property type="molecule type" value="Genomic_DNA"/>
</dbReference>
<evidence type="ECO:0008006" key="3">
    <source>
        <dbReference type="Google" id="ProtNLM"/>
    </source>
</evidence>
<sequence>MVAFIYSLAALALILSVGYAMRAQGRSQGLYIQVGLILFVLVLTYVASLIQFSGYADIVRMHNEMLSAQTYGFSYLLKEYLTSPGSAVLLYFVSPSASSAILQSFAAFLFFAALAYIIFITYKTQSFPVLPFLVTCWLAISSFSLSGMVGGVRNFPAMGLSSAAILSITLRNKKKGIVPALLCCVAAGLFHVGAWVQLILFILSSIKKTKIRICINIILALYGLFAITGATLAMKFLPGKSFWSGIYSKVNGYFISGSSFDMYSSVNRMVLMYSVFLLIVVALLIYIKNEKKTISIYTKINTYADYFVLPKPYINYIITYVCFCLGSITSGTPFRRYAALLVFNVIPLVTIVISQIFYKPVSSSYSYIDKTLTSSDTNNKLWMAKKFGVLQMTALVIIIIVLIVFMYNVWRQNMGSYIM</sequence>
<evidence type="ECO:0000256" key="1">
    <source>
        <dbReference type="SAM" id="Phobius"/>
    </source>
</evidence>
<feature type="transmembrane region" description="Helical" evidence="1">
    <location>
        <begin position="213"/>
        <end position="234"/>
    </location>
</feature>